<dbReference type="Gene3D" id="2.170.150.70">
    <property type="match status" value="2"/>
</dbReference>
<dbReference type="PANTHER" id="PTHR28620:SF1">
    <property type="entry name" value="CENP-V_GFA DOMAIN-CONTAINING PROTEIN"/>
    <property type="match status" value="1"/>
</dbReference>
<dbReference type="AlphaFoldDB" id="A0A8K0X1A4"/>
<gene>
    <name evidence="5" type="ORF">B0T11DRAFT_331350</name>
</gene>
<feature type="domain" description="CENP-V/GFA" evidence="4">
    <location>
        <begin position="11"/>
        <end position="127"/>
    </location>
</feature>
<reference evidence="5" key="1">
    <citation type="journal article" date="2021" name="Nat. Commun.">
        <title>Genetic determinants of endophytism in the Arabidopsis root mycobiome.</title>
        <authorList>
            <person name="Mesny F."/>
            <person name="Miyauchi S."/>
            <person name="Thiergart T."/>
            <person name="Pickel B."/>
            <person name="Atanasova L."/>
            <person name="Karlsson M."/>
            <person name="Huettel B."/>
            <person name="Barry K.W."/>
            <person name="Haridas S."/>
            <person name="Chen C."/>
            <person name="Bauer D."/>
            <person name="Andreopoulos W."/>
            <person name="Pangilinan J."/>
            <person name="LaButti K."/>
            <person name="Riley R."/>
            <person name="Lipzen A."/>
            <person name="Clum A."/>
            <person name="Drula E."/>
            <person name="Henrissat B."/>
            <person name="Kohler A."/>
            <person name="Grigoriev I.V."/>
            <person name="Martin F.M."/>
            <person name="Hacquard S."/>
        </authorList>
    </citation>
    <scope>NUCLEOTIDE SEQUENCE</scope>
    <source>
        <strain evidence="5">MPI-CAGE-AT-0016</strain>
    </source>
</reference>
<evidence type="ECO:0000256" key="1">
    <source>
        <dbReference type="ARBA" id="ARBA00005495"/>
    </source>
</evidence>
<dbReference type="EMBL" id="JAGPXD010000005">
    <property type="protein sequence ID" value="KAH7353408.1"/>
    <property type="molecule type" value="Genomic_DNA"/>
</dbReference>
<dbReference type="OrthoDB" id="2993351at2759"/>
<keyword evidence="6" id="KW-1185">Reference proteome</keyword>
<accession>A0A8K0X1A4</accession>
<comment type="caution">
    <text evidence="5">The sequence shown here is derived from an EMBL/GenBank/DDBJ whole genome shotgun (WGS) entry which is preliminary data.</text>
</comment>
<keyword evidence="3" id="KW-0862">Zinc</keyword>
<evidence type="ECO:0000259" key="4">
    <source>
        <dbReference type="PROSITE" id="PS51891"/>
    </source>
</evidence>
<sequence length="293" mass="32417">MSGPDQPLKTYRANCHCGAFVYEVDLPELKTSSDCNCSICSKKGYIFTSPSHPDALRVVKGDEGALTSYTFGAGKIVHKFCPHCATPLLARMDVEDPRWALAVNVHAFQDVDSWALERKTIDGQAYGSPYEPPKYTGPQPAEAVEGGRTYTGSCHCGRVQVALSTKPLDETFPEPVAECKCSICERNGYLWVWPMGVNVALHGDEKDIGRYVFARKMMAKTFCRTCGVNLTNQPVDMPDDVVAAMSDSDRAWYEGGRVRHPVNLRVLNGVDLTKLKPLKMTQSLDMEPKYVNP</sequence>
<dbReference type="PANTHER" id="PTHR28620">
    <property type="entry name" value="CENTROMERE PROTEIN V"/>
    <property type="match status" value="1"/>
</dbReference>
<organism evidence="5 6">
    <name type="scientific">Plectosphaerella cucumerina</name>
    <dbReference type="NCBI Taxonomy" id="40658"/>
    <lineage>
        <taxon>Eukaryota</taxon>
        <taxon>Fungi</taxon>
        <taxon>Dikarya</taxon>
        <taxon>Ascomycota</taxon>
        <taxon>Pezizomycotina</taxon>
        <taxon>Sordariomycetes</taxon>
        <taxon>Hypocreomycetidae</taxon>
        <taxon>Glomerellales</taxon>
        <taxon>Plectosphaerellaceae</taxon>
        <taxon>Plectosphaerella</taxon>
    </lineage>
</organism>
<evidence type="ECO:0000313" key="5">
    <source>
        <dbReference type="EMBL" id="KAH7353408.1"/>
    </source>
</evidence>
<dbReference type="InterPro" id="IPR011057">
    <property type="entry name" value="Mss4-like_sf"/>
</dbReference>
<comment type="similarity">
    <text evidence="1">Belongs to the Gfa family.</text>
</comment>
<dbReference type="Pfam" id="PF04828">
    <property type="entry name" value="GFA"/>
    <property type="match status" value="2"/>
</dbReference>
<proteinExistence type="inferred from homology"/>
<feature type="domain" description="CENP-V/GFA" evidence="4">
    <location>
        <begin position="150"/>
        <end position="290"/>
    </location>
</feature>
<evidence type="ECO:0000313" key="6">
    <source>
        <dbReference type="Proteomes" id="UP000813385"/>
    </source>
</evidence>
<protein>
    <submittedName>
        <fullName evidence="5">Glutathione-dependent formaldehyde-activating enzyme</fullName>
    </submittedName>
</protein>
<dbReference type="PROSITE" id="PS51891">
    <property type="entry name" value="CENP_V_GFA"/>
    <property type="match status" value="2"/>
</dbReference>
<evidence type="ECO:0000256" key="3">
    <source>
        <dbReference type="ARBA" id="ARBA00022833"/>
    </source>
</evidence>
<dbReference type="GO" id="GO:0016846">
    <property type="term" value="F:carbon-sulfur lyase activity"/>
    <property type="evidence" value="ECO:0007669"/>
    <property type="project" value="InterPro"/>
</dbReference>
<name>A0A8K0X1A4_9PEZI</name>
<dbReference type="InterPro" id="IPR006913">
    <property type="entry name" value="CENP-V/GFA"/>
</dbReference>
<dbReference type="InterPro" id="IPR052355">
    <property type="entry name" value="CENP-V-like"/>
</dbReference>
<keyword evidence="2" id="KW-0479">Metal-binding</keyword>
<dbReference type="Proteomes" id="UP000813385">
    <property type="component" value="Unassembled WGS sequence"/>
</dbReference>
<dbReference type="GO" id="GO:0046872">
    <property type="term" value="F:metal ion binding"/>
    <property type="evidence" value="ECO:0007669"/>
    <property type="project" value="UniProtKB-KW"/>
</dbReference>
<dbReference type="SUPFAM" id="SSF51316">
    <property type="entry name" value="Mss4-like"/>
    <property type="match status" value="2"/>
</dbReference>
<evidence type="ECO:0000256" key="2">
    <source>
        <dbReference type="ARBA" id="ARBA00022723"/>
    </source>
</evidence>